<dbReference type="Proteomes" id="UP000436088">
    <property type="component" value="Unassembled WGS sequence"/>
</dbReference>
<gene>
    <name evidence="3" type="ORF">F3Y22_tig00110676pilonHSYRG00088</name>
</gene>
<protein>
    <submittedName>
        <fullName evidence="3">Cullin-1</fullName>
    </submittedName>
</protein>
<dbReference type="Pfam" id="PF00888">
    <property type="entry name" value="Cullin"/>
    <property type="match status" value="1"/>
</dbReference>
<proteinExistence type="inferred from homology"/>
<sequence>MVLYTNVNVYNMCTRKPPHGCAQQVNDKYRETLEEYITHGRWLSRFFSYLDRYNVTWRSLPVLSEVGRTCFGDLVYREVHADVKDAVVGLIDEERKGVRIDRALLKNVLDIFVAIGTGRMDCYEDDFEVGMLQDTGAYYSRKASRWIEEDDCPAEVKQIEKVQHELLVTHADRLLEKEHSGCRALLRDDNVEDLSRVYRLYSKLPRGLEPVAEIFKQHVTAEGTALIQQAEGAASNATGEQEQVLITTKTSLLNFT</sequence>
<name>A0A6A2ZXI0_HIBSY</name>
<accession>A0A6A2ZXI0</accession>
<dbReference type="GO" id="GO:0031625">
    <property type="term" value="F:ubiquitin protein ligase binding"/>
    <property type="evidence" value="ECO:0007669"/>
    <property type="project" value="InterPro"/>
</dbReference>
<keyword evidence="4" id="KW-1185">Reference proteome</keyword>
<dbReference type="InterPro" id="IPR001373">
    <property type="entry name" value="Cullin_N"/>
</dbReference>
<comment type="caution">
    <text evidence="3">The sequence shown here is derived from an EMBL/GenBank/DDBJ whole genome shotgun (WGS) entry which is preliminary data.</text>
</comment>
<evidence type="ECO:0000256" key="1">
    <source>
        <dbReference type="ARBA" id="ARBA00006019"/>
    </source>
</evidence>
<dbReference type="SUPFAM" id="SSF74788">
    <property type="entry name" value="Cullin repeat-like"/>
    <property type="match status" value="1"/>
</dbReference>
<dbReference type="PANTHER" id="PTHR11932">
    <property type="entry name" value="CULLIN"/>
    <property type="match status" value="1"/>
</dbReference>
<evidence type="ECO:0000259" key="2">
    <source>
        <dbReference type="Pfam" id="PF00888"/>
    </source>
</evidence>
<evidence type="ECO:0000313" key="3">
    <source>
        <dbReference type="EMBL" id="KAE8696127.1"/>
    </source>
</evidence>
<dbReference type="EMBL" id="VEPZ02001069">
    <property type="protein sequence ID" value="KAE8696127.1"/>
    <property type="molecule type" value="Genomic_DNA"/>
</dbReference>
<comment type="similarity">
    <text evidence="1">Belongs to the cullin family.</text>
</comment>
<dbReference type="InterPro" id="IPR016159">
    <property type="entry name" value="Cullin_repeat-like_dom_sf"/>
</dbReference>
<dbReference type="InterPro" id="IPR045093">
    <property type="entry name" value="Cullin"/>
</dbReference>
<evidence type="ECO:0000313" key="4">
    <source>
        <dbReference type="Proteomes" id="UP000436088"/>
    </source>
</evidence>
<dbReference type="AlphaFoldDB" id="A0A6A2ZXI0"/>
<dbReference type="Gene3D" id="1.20.1310.10">
    <property type="entry name" value="Cullin Repeats"/>
    <property type="match status" value="2"/>
</dbReference>
<dbReference type="GO" id="GO:0006511">
    <property type="term" value="P:ubiquitin-dependent protein catabolic process"/>
    <property type="evidence" value="ECO:0007669"/>
    <property type="project" value="InterPro"/>
</dbReference>
<reference evidence="3" key="1">
    <citation type="submission" date="2019-09" db="EMBL/GenBank/DDBJ databases">
        <title>Draft genome information of white flower Hibiscus syriacus.</title>
        <authorList>
            <person name="Kim Y.-M."/>
        </authorList>
    </citation>
    <scope>NUCLEOTIDE SEQUENCE [LARGE SCALE GENOMIC DNA]</scope>
    <source>
        <strain evidence="3">YM2019G1</strain>
    </source>
</reference>
<organism evidence="3 4">
    <name type="scientific">Hibiscus syriacus</name>
    <name type="common">Rose of Sharon</name>
    <dbReference type="NCBI Taxonomy" id="106335"/>
    <lineage>
        <taxon>Eukaryota</taxon>
        <taxon>Viridiplantae</taxon>
        <taxon>Streptophyta</taxon>
        <taxon>Embryophyta</taxon>
        <taxon>Tracheophyta</taxon>
        <taxon>Spermatophyta</taxon>
        <taxon>Magnoliopsida</taxon>
        <taxon>eudicotyledons</taxon>
        <taxon>Gunneridae</taxon>
        <taxon>Pentapetalae</taxon>
        <taxon>rosids</taxon>
        <taxon>malvids</taxon>
        <taxon>Malvales</taxon>
        <taxon>Malvaceae</taxon>
        <taxon>Malvoideae</taxon>
        <taxon>Hibiscus</taxon>
    </lineage>
</organism>
<feature type="domain" description="Cullin N-terminal" evidence="2">
    <location>
        <begin position="27"/>
        <end position="163"/>
    </location>
</feature>